<evidence type="ECO:0000313" key="2">
    <source>
        <dbReference type="Proteomes" id="UP001056685"/>
    </source>
</evidence>
<organism evidence="1 2">
    <name type="scientific">Brevundimonas phage vB_BpoS-Kabachok</name>
    <dbReference type="NCBI Taxonomy" id="2948600"/>
    <lineage>
        <taxon>Viruses</taxon>
        <taxon>Duplodnaviria</taxon>
        <taxon>Heunggongvirae</taxon>
        <taxon>Uroviricota</taxon>
        <taxon>Caudoviricetes</taxon>
        <taxon>Jeanschmidtviridae</taxon>
        <taxon>Marchewkavirus</taxon>
        <taxon>Marchewkavirus kabachok</taxon>
    </lineage>
</organism>
<keyword evidence="2" id="KW-1185">Reference proteome</keyword>
<sequence>MIRYATEKERLMFQAIYAAFGGAATPGYIDGGHFDGITRRPGYSLSEGLMQGHGGLWTYREPDGISNHARFWFHPDFALQYDPEAHIAGLLEIEYRKAQTVLADMVS</sequence>
<reference evidence="1" key="1">
    <citation type="submission" date="2022-05" db="EMBL/GenBank/DDBJ databases">
        <authorList>
            <person name="Friedrich I."/>
            <person name="Poehlein A."/>
            <person name="Schneider D."/>
            <person name="Hertel R."/>
            <person name="Daniel R."/>
        </authorList>
    </citation>
    <scope>NUCLEOTIDE SEQUENCE</scope>
</reference>
<protein>
    <submittedName>
        <fullName evidence="1">Uncharacterized protein</fullName>
    </submittedName>
</protein>
<proteinExistence type="predicted"/>
<dbReference type="EMBL" id="ON529852">
    <property type="protein sequence ID" value="USN13903.1"/>
    <property type="molecule type" value="Genomic_DNA"/>
</dbReference>
<dbReference type="Proteomes" id="UP001056685">
    <property type="component" value="Segment"/>
</dbReference>
<accession>A0A9E7MPJ0</accession>
<name>A0A9E7MPJ0_9CAUD</name>
<evidence type="ECO:0000313" key="1">
    <source>
        <dbReference type="EMBL" id="USN13903.1"/>
    </source>
</evidence>
<gene>
    <name evidence="1" type="ORF">KABACHOK_00670</name>
</gene>